<evidence type="ECO:0000313" key="2">
    <source>
        <dbReference type="EMBL" id="PIX70660.1"/>
    </source>
</evidence>
<reference evidence="3" key="1">
    <citation type="submission" date="2017-09" db="EMBL/GenBank/DDBJ databases">
        <title>Depth-based differentiation of microbial function through sediment-hosted aquifers and enrichment of novel symbionts in the deep terrestrial subsurface.</title>
        <authorList>
            <person name="Probst A.J."/>
            <person name="Ladd B."/>
            <person name="Jarett J.K."/>
            <person name="Geller-Mcgrath D.E."/>
            <person name="Sieber C.M.K."/>
            <person name="Emerson J.B."/>
            <person name="Anantharaman K."/>
            <person name="Thomas B.C."/>
            <person name="Malmstrom R."/>
            <person name="Stieglmeier M."/>
            <person name="Klingl A."/>
            <person name="Woyke T."/>
            <person name="Ryan C.M."/>
            <person name="Banfield J.F."/>
        </authorList>
    </citation>
    <scope>NUCLEOTIDE SEQUENCE [LARGE SCALE GENOMIC DNA]</scope>
</reference>
<gene>
    <name evidence="2" type="ORF">COZ39_04355</name>
</gene>
<dbReference type="EMBL" id="PFJI01000189">
    <property type="protein sequence ID" value="PIX70660.1"/>
    <property type="molecule type" value="Genomic_DNA"/>
</dbReference>
<evidence type="ECO:0000313" key="3">
    <source>
        <dbReference type="Proteomes" id="UP000229708"/>
    </source>
</evidence>
<keyword evidence="1" id="KW-0812">Transmembrane</keyword>
<keyword evidence="1" id="KW-1133">Transmembrane helix</keyword>
<keyword evidence="1" id="KW-0472">Membrane</keyword>
<dbReference type="AlphaFoldDB" id="A0A2M7LRF6"/>
<dbReference type="Proteomes" id="UP000229708">
    <property type="component" value="Unassembled WGS sequence"/>
</dbReference>
<feature type="transmembrane region" description="Helical" evidence="1">
    <location>
        <begin position="20"/>
        <end position="44"/>
    </location>
</feature>
<accession>A0A2M7LRF6</accession>
<proteinExistence type="predicted"/>
<feature type="non-terminal residue" evidence="2">
    <location>
        <position position="1"/>
    </location>
</feature>
<evidence type="ECO:0000256" key="1">
    <source>
        <dbReference type="SAM" id="Phobius"/>
    </source>
</evidence>
<sequence>EKRVEMGNRMTKYYLLAKKFHRILVLIITVFSLLMGITGLMLKYPTLNFNLINLGLVRYLHNQLSPLFGIVLFVMIITGGWMYLYPELKKRK</sequence>
<comment type="caution">
    <text evidence="2">The sequence shown here is derived from an EMBL/GenBank/DDBJ whole genome shotgun (WGS) entry which is preliminary data.</text>
</comment>
<name>A0A2M7LRF6_9BACT</name>
<protein>
    <submittedName>
        <fullName evidence="2">Uncharacterized protein</fullName>
    </submittedName>
</protein>
<feature type="transmembrane region" description="Helical" evidence="1">
    <location>
        <begin position="64"/>
        <end position="85"/>
    </location>
</feature>
<organism evidence="2 3">
    <name type="scientific">Candidatus Roizmanbacteria bacterium CG_4_10_14_3_um_filter_33_21</name>
    <dbReference type="NCBI Taxonomy" id="1974830"/>
    <lineage>
        <taxon>Bacteria</taxon>
        <taxon>Candidatus Roizmaniibacteriota</taxon>
    </lineage>
</organism>